<dbReference type="OrthoDB" id="1834786at2"/>
<accession>G5IGH1</accession>
<protein>
    <recommendedName>
        <fullName evidence="2">RND related barrel-sandwich hybrid domain-containing protein</fullName>
    </recommendedName>
</protein>
<dbReference type="InterPro" id="IPR058709">
    <property type="entry name" value="BSH_RND-rel"/>
</dbReference>
<sequence>MAKKKQRKVVKYRKPRNLNVGMIVFAIIFVYMFFSVSTYLRKEKVQFYEVTEGSIVSDGTYTGLIIREEDTEYAASSGNINYYIREGKRAAVGTSIYSIDESGTLSQVLADNASANLNLTDADLVDIKKQLTSFSMAYQDRNFSSVYDVKYSLEAAVLEYVNFNTLDNLEQLMETMGVNFTQVRAPKSGVISYAIDSFEDFDISQISEAAFDRTNYSRAITKSGKLVEKGAPVYKIVTDEDWSLVFPMSEQDVANYGTQTSLKIFFPAENLTCWGDFSMLTGTDAKPYGRLDFNRYMVQFVTDRYLDFEIMSSKVEGLKIPVSSVTSKNFYLVPVDYLTTGGDSTDNGFYKEVYSESGTGIVFVPATLYNSTEEYYYIDIGDEEGGLKAGDYIVKPDSPTERYQVGATSSLQGVYNINRGYTVFKQIVVLAQNDEYYIVEKGTSYGLSVYDHIVMDASLIESEGVLIYQ</sequence>
<feature type="domain" description="RND related barrel-sandwich hybrid" evidence="2">
    <location>
        <begin position="73"/>
        <end position="237"/>
    </location>
</feature>
<keyword evidence="4" id="KW-1185">Reference proteome</keyword>
<dbReference type="PATRIC" id="fig|742737.3.peg.2610"/>
<dbReference type="HOGENOM" id="CLU_047532_0_0_9"/>
<dbReference type="Proteomes" id="UP000005384">
    <property type="component" value="Unassembled WGS sequence"/>
</dbReference>
<reference evidence="3 4" key="1">
    <citation type="submission" date="2011-08" db="EMBL/GenBank/DDBJ databases">
        <title>The Genome Sequence of Clostridium hathewayi WAL-18680.</title>
        <authorList>
            <consortium name="The Broad Institute Genome Sequencing Platform"/>
            <person name="Earl A."/>
            <person name="Ward D."/>
            <person name="Feldgarden M."/>
            <person name="Gevers D."/>
            <person name="Finegold S.M."/>
            <person name="Summanen P.H."/>
            <person name="Molitoris D.R."/>
            <person name="Song M."/>
            <person name="Daigneault M."/>
            <person name="Allen-Vercoe E."/>
            <person name="Young S.K."/>
            <person name="Zeng Q."/>
            <person name="Gargeya S."/>
            <person name="Fitzgerald M."/>
            <person name="Haas B."/>
            <person name="Abouelleil A."/>
            <person name="Alvarado L."/>
            <person name="Arachchi H.M."/>
            <person name="Berlin A."/>
            <person name="Brown A."/>
            <person name="Chapman S.B."/>
            <person name="Chen Z."/>
            <person name="Dunbar C."/>
            <person name="Freedman E."/>
            <person name="Gearin G."/>
            <person name="Gellesch M."/>
            <person name="Goldberg J."/>
            <person name="Griggs A."/>
            <person name="Gujja S."/>
            <person name="Heiman D."/>
            <person name="Howarth C."/>
            <person name="Larson L."/>
            <person name="Lui A."/>
            <person name="MacDonald P.J.P."/>
            <person name="Montmayeur A."/>
            <person name="Murphy C."/>
            <person name="Neiman D."/>
            <person name="Pearson M."/>
            <person name="Priest M."/>
            <person name="Roberts A."/>
            <person name="Saif S."/>
            <person name="Shea T."/>
            <person name="Shenoy N."/>
            <person name="Sisk P."/>
            <person name="Stolte C."/>
            <person name="Sykes S."/>
            <person name="Wortman J."/>
            <person name="Nusbaum C."/>
            <person name="Birren B."/>
        </authorList>
    </citation>
    <scope>NUCLEOTIDE SEQUENCE [LARGE SCALE GENOMIC DNA]</scope>
    <source>
        <strain evidence="3 4">WAL-18680</strain>
    </source>
</reference>
<evidence type="ECO:0000313" key="4">
    <source>
        <dbReference type="Proteomes" id="UP000005384"/>
    </source>
</evidence>
<name>G5IGH1_9FIRM</name>
<gene>
    <name evidence="3" type="ORF">HMPREF9473_02599</name>
</gene>
<comment type="caution">
    <text evidence="3">The sequence shown here is derived from an EMBL/GenBank/DDBJ whole genome shotgun (WGS) entry which is preliminary data.</text>
</comment>
<evidence type="ECO:0000256" key="1">
    <source>
        <dbReference type="SAM" id="Phobius"/>
    </source>
</evidence>
<evidence type="ECO:0000313" key="3">
    <source>
        <dbReference type="EMBL" id="EHI59450.1"/>
    </source>
</evidence>
<proteinExistence type="predicted"/>
<dbReference type="RefSeq" id="WP_006780578.1">
    <property type="nucleotide sequence ID" value="NZ_CP040506.1"/>
</dbReference>
<keyword evidence="1" id="KW-0472">Membrane</keyword>
<feature type="transmembrane region" description="Helical" evidence="1">
    <location>
        <begin position="20"/>
        <end position="40"/>
    </location>
</feature>
<dbReference type="AlphaFoldDB" id="G5IGH1"/>
<evidence type="ECO:0000259" key="2">
    <source>
        <dbReference type="Pfam" id="PF26018"/>
    </source>
</evidence>
<dbReference type="Pfam" id="PF26018">
    <property type="entry name" value="BSH_RND_rel"/>
    <property type="match status" value="1"/>
</dbReference>
<organism evidence="3 4">
    <name type="scientific">Hungatella hathewayi WAL-18680</name>
    <dbReference type="NCBI Taxonomy" id="742737"/>
    <lineage>
        <taxon>Bacteria</taxon>
        <taxon>Bacillati</taxon>
        <taxon>Bacillota</taxon>
        <taxon>Clostridia</taxon>
        <taxon>Lachnospirales</taxon>
        <taxon>Lachnospiraceae</taxon>
        <taxon>Hungatella</taxon>
    </lineage>
</organism>
<keyword evidence="1" id="KW-1133">Transmembrane helix</keyword>
<dbReference type="EMBL" id="ADLN01000058">
    <property type="protein sequence ID" value="EHI59450.1"/>
    <property type="molecule type" value="Genomic_DNA"/>
</dbReference>
<keyword evidence="1" id="KW-0812">Transmembrane</keyword>